<reference evidence="10" key="2">
    <citation type="journal article" date="2007" name="PLoS Biol.">
        <title>Survey sequencing and comparative analysis of the elephant shark (Callorhinchus milii) genome.</title>
        <authorList>
            <person name="Venkatesh B."/>
            <person name="Kirkness E.F."/>
            <person name="Loh Y.H."/>
            <person name="Halpern A.L."/>
            <person name="Lee A.P."/>
            <person name="Johnson J."/>
            <person name="Dandona N."/>
            <person name="Viswanathan L.D."/>
            <person name="Tay A."/>
            <person name="Venter J.C."/>
            <person name="Strausberg R.L."/>
            <person name="Brenner S."/>
        </authorList>
    </citation>
    <scope>NUCLEOTIDE SEQUENCE [LARGE SCALE GENOMIC DNA]</scope>
</reference>
<dbReference type="SMART" id="SM00184">
    <property type="entry name" value="RING"/>
    <property type="match status" value="1"/>
</dbReference>
<dbReference type="Ensembl" id="ENSCMIT00000041577.1">
    <property type="protein sequence ID" value="ENSCMIP00000040997.1"/>
    <property type="gene ID" value="ENSCMIG00000017077.1"/>
</dbReference>
<evidence type="ECO:0000256" key="4">
    <source>
        <dbReference type="PROSITE-ProRule" id="PRU00024"/>
    </source>
</evidence>
<feature type="domain" description="Fibronectin type-III" evidence="8">
    <location>
        <begin position="478"/>
        <end position="580"/>
    </location>
</feature>
<dbReference type="InParanoid" id="A0A4W3JF77"/>
<dbReference type="Pfam" id="PF13445">
    <property type="entry name" value="zf-RING_UBOX"/>
    <property type="match status" value="1"/>
</dbReference>
<dbReference type="InterPro" id="IPR013083">
    <property type="entry name" value="Znf_RING/FYVE/PHD"/>
</dbReference>
<dbReference type="InterPro" id="IPR036116">
    <property type="entry name" value="FN3_sf"/>
</dbReference>
<dbReference type="InterPro" id="IPR000315">
    <property type="entry name" value="Znf_B-box"/>
</dbReference>
<keyword evidence="10" id="KW-1185">Reference proteome</keyword>
<name>A0A4W3JF77_CALMI</name>
<dbReference type="PANTHER" id="PTHR25462">
    <property type="entry name" value="BONUS, ISOFORM C-RELATED"/>
    <property type="match status" value="1"/>
</dbReference>
<dbReference type="InterPro" id="IPR013783">
    <property type="entry name" value="Ig-like_fold"/>
</dbReference>
<dbReference type="PANTHER" id="PTHR25462:SF299">
    <property type="entry name" value="E3 UBIQUITIN-PROTEIN LIGASE TRIM56"/>
    <property type="match status" value="1"/>
</dbReference>
<feature type="domain" description="RING-type" evidence="6">
    <location>
        <begin position="81"/>
        <end position="127"/>
    </location>
</feature>
<evidence type="ECO:0000256" key="5">
    <source>
        <dbReference type="SAM" id="MobiDB-lite"/>
    </source>
</evidence>
<dbReference type="Gene3D" id="3.30.160.60">
    <property type="entry name" value="Classic Zinc Finger"/>
    <property type="match status" value="1"/>
</dbReference>
<dbReference type="PROSITE" id="PS50853">
    <property type="entry name" value="FN3"/>
    <property type="match status" value="1"/>
</dbReference>
<dbReference type="GO" id="GO:0060340">
    <property type="term" value="P:positive regulation of type I interferon-mediated signaling pathway"/>
    <property type="evidence" value="ECO:0007669"/>
    <property type="project" value="TreeGrafter"/>
</dbReference>
<dbReference type="InterPro" id="IPR003961">
    <property type="entry name" value="FN3_dom"/>
</dbReference>
<reference evidence="10" key="3">
    <citation type="journal article" date="2014" name="Nature">
        <title>Elephant shark genome provides unique insights into gnathostome evolution.</title>
        <authorList>
            <consortium name="International Elephant Shark Genome Sequencing Consortium"/>
            <person name="Venkatesh B."/>
            <person name="Lee A.P."/>
            <person name="Ravi V."/>
            <person name="Maurya A.K."/>
            <person name="Lian M.M."/>
            <person name="Swann J.B."/>
            <person name="Ohta Y."/>
            <person name="Flajnik M.F."/>
            <person name="Sutoh Y."/>
            <person name="Kasahara M."/>
            <person name="Hoon S."/>
            <person name="Gangu V."/>
            <person name="Roy S.W."/>
            <person name="Irimia M."/>
            <person name="Korzh V."/>
            <person name="Kondrychyn I."/>
            <person name="Lim Z.W."/>
            <person name="Tay B.H."/>
            <person name="Tohari S."/>
            <person name="Kong K.W."/>
            <person name="Ho S."/>
            <person name="Lorente-Galdos B."/>
            <person name="Quilez J."/>
            <person name="Marques-Bonet T."/>
            <person name="Raney B.J."/>
            <person name="Ingham P.W."/>
            <person name="Tay A."/>
            <person name="Hillier L.W."/>
            <person name="Minx P."/>
            <person name="Boehm T."/>
            <person name="Wilson R.K."/>
            <person name="Brenner S."/>
            <person name="Warren W.C."/>
        </authorList>
    </citation>
    <scope>NUCLEOTIDE SEQUENCE [LARGE SCALE GENOMIC DNA]</scope>
</reference>
<dbReference type="AlphaFoldDB" id="A0A4W3JF77"/>
<dbReference type="SUPFAM" id="SSF57845">
    <property type="entry name" value="B-box zinc-binding domain"/>
    <property type="match status" value="1"/>
</dbReference>
<evidence type="ECO:0000313" key="10">
    <source>
        <dbReference type="Proteomes" id="UP000314986"/>
    </source>
</evidence>
<organism evidence="9 10">
    <name type="scientific">Callorhinchus milii</name>
    <name type="common">Ghost shark</name>
    <dbReference type="NCBI Taxonomy" id="7868"/>
    <lineage>
        <taxon>Eukaryota</taxon>
        <taxon>Metazoa</taxon>
        <taxon>Chordata</taxon>
        <taxon>Craniata</taxon>
        <taxon>Vertebrata</taxon>
        <taxon>Chondrichthyes</taxon>
        <taxon>Holocephali</taxon>
        <taxon>Chimaeriformes</taxon>
        <taxon>Callorhinchidae</taxon>
        <taxon>Callorhinchus</taxon>
    </lineage>
</organism>
<evidence type="ECO:0000256" key="2">
    <source>
        <dbReference type="ARBA" id="ARBA00022771"/>
    </source>
</evidence>
<feature type="domain" description="B box-type" evidence="7">
    <location>
        <begin position="219"/>
        <end position="260"/>
    </location>
</feature>
<feature type="region of interest" description="Disordered" evidence="5">
    <location>
        <begin position="455"/>
        <end position="478"/>
    </location>
</feature>
<dbReference type="Pfam" id="PF00041">
    <property type="entry name" value="fn3"/>
    <property type="match status" value="1"/>
</dbReference>
<dbReference type="GO" id="GO:0005654">
    <property type="term" value="C:nucleoplasm"/>
    <property type="evidence" value="ECO:0007669"/>
    <property type="project" value="TreeGrafter"/>
</dbReference>
<evidence type="ECO:0000256" key="3">
    <source>
        <dbReference type="ARBA" id="ARBA00022833"/>
    </source>
</evidence>
<keyword evidence="1" id="KW-0479">Metal-binding</keyword>
<evidence type="ECO:0000313" key="9">
    <source>
        <dbReference type="Ensembl" id="ENSCMIP00000040997.1"/>
    </source>
</evidence>
<dbReference type="GO" id="GO:0045087">
    <property type="term" value="P:innate immune response"/>
    <property type="evidence" value="ECO:0007669"/>
    <property type="project" value="TreeGrafter"/>
</dbReference>
<dbReference type="InterPro" id="IPR017907">
    <property type="entry name" value="Znf_RING_CS"/>
</dbReference>
<evidence type="ECO:0000259" key="6">
    <source>
        <dbReference type="PROSITE" id="PS50089"/>
    </source>
</evidence>
<dbReference type="PROSITE" id="PS00518">
    <property type="entry name" value="ZF_RING_1"/>
    <property type="match status" value="1"/>
</dbReference>
<dbReference type="GO" id="GO:0008270">
    <property type="term" value="F:zinc ion binding"/>
    <property type="evidence" value="ECO:0007669"/>
    <property type="project" value="UniProtKB-KW"/>
</dbReference>
<proteinExistence type="predicted"/>
<dbReference type="Gene3D" id="3.30.40.10">
    <property type="entry name" value="Zinc/RING finger domain, C3HC4 (zinc finger)"/>
    <property type="match status" value="1"/>
</dbReference>
<dbReference type="Proteomes" id="UP000314986">
    <property type="component" value="Unassembled WGS sequence"/>
</dbReference>
<dbReference type="InterPro" id="IPR001841">
    <property type="entry name" value="Znf_RING"/>
</dbReference>
<dbReference type="Pfam" id="PF00643">
    <property type="entry name" value="zf-B_box"/>
    <property type="match status" value="1"/>
</dbReference>
<protein>
    <recommendedName>
        <fullName evidence="11">RING-type E3 ubiquitin transferase</fullName>
    </recommendedName>
</protein>
<evidence type="ECO:0000256" key="1">
    <source>
        <dbReference type="ARBA" id="ARBA00022723"/>
    </source>
</evidence>
<dbReference type="InterPro" id="IPR027370">
    <property type="entry name" value="Znf-RING_euk"/>
</dbReference>
<dbReference type="GO" id="GO:0061630">
    <property type="term" value="F:ubiquitin protein ligase activity"/>
    <property type="evidence" value="ECO:0007669"/>
    <property type="project" value="TreeGrafter"/>
</dbReference>
<keyword evidence="3" id="KW-0862">Zinc</keyword>
<sequence length="603" mass="68758">KNIQQPICTRCLTNIHAVHDQFYLGVCVYNLEYKYIPKIFSKCFLCFSSTVISSKERLLTSVIPENKEKENKRPIYEQLICPVCRKLFVHPQMLPCKHSFCEHCIPKKTTTKPINKHHIVVKCPVCEAETYFTSIEKVRFPDNILLVKVLSRLEEDKHGSNLTRGYRKEIYCDACDKKFKKVAVKKCISHNLNVCIDCLQKHGRSNKPGQGVVEPSINYNETKCFDHPDSNLVMYCITDKIPICEDCIFGQHKDHLIISLEEAFHNDSFDLHDAIAKYLKDQSENEMLSLNILKSKFQGDKALLDKEITKEFTVLHGTLQQKEKEIKDLLQKEINVREQMINDFADAKSRAIFSLDSLAEFAKEALRETNESVFLQMSCVLVEQLTEKINQILFSGKELNQSPFHGFEMNVKTISTQIEEVFEPILKSVTILKDQKVSPADKASVVNEKKASLLSTSTGNNMEELSTSSNQSLNNKNSKGTLQTLRNVRFIIALQIFWMVPENDTVDSFDAQIQEIQEISSSKSKSTRQIKPSIFTGIRASSFETSSLKPNSEYLFRVRAANIAGQSDWSYPYKVSTDLFSNLSNTAGKVLGAVYNNNKSYLI</sequence>
<keyword evidence="2 4" id="KW-0863">Zinc-finger</keyword>
<dbReference type="GeneTree" id="ENSGT00530000064220"/>
<feature type="compositionally biased region" description="Low complexity" evidence="5">
    <location>
        <begin position="465"/>
        <end position="478"/>
    </location>
</feature>
<dbReference type="Gene3D" id="2.60.40.10">
    <property type="entry name" value="Immunoglobulins"/>
    <property type="match status" value="1"/>
</dbReference>
<dbReference type="CDD" id="cd00063">
    <property type="entry name" value="FN3"/>
    <property type="match status" value="1"/>
</dbReference>
<dbReference type="SUPFAM" id="SSF57850">
    <property type="entry name" value="RING/U-box"/>
    <property type="match status" value="1"/>
</dbReference>
<accession>A0A4W3JF77</accession>
<evidence type="ECO:0000259" key="8">
    <source>
        <dbReference type="PROSITE" id="PS50853"/>
    </source>
</evidence>
<evidence type="ECO:0000259" key="7">
    <source>
        <dbReference type="PROSITE" id="PS50119"/>
    </source>
</evidence>
<dbReference type="PROSITE" id="PS50089">
    <property type="entry name" value="ZF_RING_2"/>
    <property type="match status" value="1"/>
</dbReference>
<dbReference type="SUPFAM" id="SSF49265">
    <property type="entry name" value="Fibronectin type III"/>
    <property type="match status" value="1"/>
</dbReference>
<reference evidence="9" key="4">
    <citation type="submission" date="2025-08" db="UniProtKB">
        <authorList>
            <consortium name="Ensembl"/>
        </authorList>
    </citation>
    <scope>IDENTIFICATION</scope>
</reference>
<dbReference type="PROSITE" id="PS50119">
    <property type="entry name" value="ZF_BBOX"/>
    <property type="match status" value="1"/>
</dbReference>
<feature type="compositionally biased region" description="Polar residues" evidence="5">
    <location>
        <begin position="455"/>
        <end position="464"/>
    </location>
</feature>
<dbReference type="InterPro" id="IPR047153">
    <property type="entry name" value="TRIM45/56/19-like"/>
</dbReference>
<evidence type="ECO:0008006" key="11">
    <source>
        <dbReference type="Google" id="ProtNLM"/>
    </source>
</evidence>
<reference evidence="9" key="5">
    <citation type="submission" date="2025-09" db="UniProtKB">
        <authorList>
            <consortium name="Ensembl"/>
        </authorList>
    </citation>
    <scope>IDENTIFICATION</scope>
</reference>
<reference evidence="10" key="1">
    <citation type="journal article" date="2006" name="Science">
        <title>Ancient noncoding elements conserved in the human genome.</title>
        <authorList>
            <person name="Venkatesh B."/>
            <person name="Kirkness E.F."/>
            <person name="Loh Y.H."/>
            <person name="Halpern A.L."/>
            <person name="Lee A.P."/>
            <person name="Johnson J."/>
            <person name="Dandona N."/>
            <person name="Viswanathan L.D."/>
            <person name="Tay A."/>
            <person name="Venter J.C."/>
            <person name="Strausberg R.L."/>
            <person name="Brenner S."/>
        </authorList>
    </citation>
    <scope>NUCLEOTIDE SEQUENCE [LARGE SCALE GENOMIC DNA]</scope>
</reference>